<evidence type="ECO:0000313" key="13">
    <source>
        <dbReference type="EMBL" id="PCI76575.1"/>
    </source>
</evidence>
<name>A0A2A4X3E4_9GAMM</name>
<dbReference type="AlphaFoldDB" id="A0A2A4X3E4"/>
<dbReference type="InterPro" id="IPR003439">
    <property type="entry name" value="ABC_transporter-like_ATP-bd"/>
</dbReference>
<evidence type="ECO:0000256" key="3">
    <source>
        <dbReference type="ARBA" id="ARBA00005417"/>
    </source>
</evidence>
<comment type="subcellular location">
    <subcellularLocation>
        <location evidence="11">Cell inner membrane</location>
        <topology evidence="11">Peripheral membrane protein</topology>
        <orientation evidence="11">Cytoplasmic side</orientation>
    </subcellularLocation>
    <subcellularLocation>
        <location evidence="2">Cell membrane</location>
        <topology evidence="2">Peripheral membrane protein</topology>
    </subcellularLocation>
</comment>
<evidence type="ECO:0000256" key="4">
    <source>
        <dbReference type="ARBA" id="ARBA00020019"/>
    </source>
</evidence>
<evidence type="ECO:0000256" key="9">
    <source>
        <dbReference type="ARBA" id="ARBA00023136"/>
    </source>
</evidence>
<evidence type="ECO:0000256" key="6">
    <source>
        <dbReference type="ARBA" id="ARBA00022618"/>
    </source>
</evidence>
<keyword evidence="7 11" id="KW-0547">Nucleotide-binding</keyword>
<dbReference type="Proteomes" id="UP000218767">
    <property type="component" value="Unassembled WGS sequence"/>
</dbReference>
<evidence type="ECO:0000313" key="14">
    <source>
        <dbReference type="Proteomes" id="UP000218767"/>
    </source>
</evidence>
<dbReference type="InterPro" id="IPR003593">
    <property type="entry name" value="AAA+_ATPase"/>
</dbReference>
<dbReference type="GO" id="GO:0005886">
    <property type="term" value="C:plasma membrane"/>
    <property type="evidence" value="ECO:0007669"/>
    <property type="project" value="UniProtKB-SubCell"/>
</dbReference>
<dbReference type="GO" id="GO:0022857">
    <property type="term" value="F:transmembrane transporter activity"/>
    <property type="evidence" value="ECO:0007669"/>
    <property type="project" value="TreeGrafter"/>
</dbReference>
<evidence type="ECO:0000256" key="8">
    <source>
        <dbReference type="ARBA" id="ARBA00022840"/>
    </source>
</evidence>
<accession>A0A2A4X3E4</accession>
<dbReference type="GO" id="GO:0005524">
    <property type="term" value="F:ATP binding"/>
    <property type="evidence" value="ECO:0007669"/>
    <property type="project" value="UniProtKB-UniRule"/>
</dbReference>
<dbReference type="SMART" id="SM00382">
    <property type="entry name" value="AAA"/>
    <property type="match status" value="1"/>
</dbReference>
<feature type="domain" description="ABC transporter" evidence="12">
    <location>
        <begin position="2"/>
        <end position="225"/>
    </location>
</feature>
<evidence type="ECO:0000256" key="10">
    <source>
        <dbReference type="ARBA" id="ARBA00023306"/>
    </source>
</evidence>
<comment type="subunit">
    <text evidence="11">Homodimer. Forms a membrane-associated complex with FtsX.</text>
</comment>
<sequence>MIKFDSVSKRYADGREALSDISFEVSRGEFAFITGHSGAGKSTLLKLILAMEAPSSGQLIANGVNLNRISATQIAHHRRQIGTVFQDHQLLHDRSVYDNVALPLEICGYQPNDAARRVRAALDKVGLLKKEKSFPEALSGGEQQRVGIARAVVNRPSIILADEPTGNLDPGLSAEVMKVFQQFQSVGVCLLVASHDAALIERLNCRTLVLKDGKLLADQKPRPSL</sequence>
<dbReference type="Gene3D" id="3.40.50.300">
    <property type="entry name" value="P-loop containing nucleotide triphosphate hydrolases"/>
    <property type="match status" value="1"/>
</dbReference>
<dbReference type="InterPro" id="IPR027417">
    <property type="entry name" value="P-loop_NTPase"/>
</dbReference>
<evidence type="ECO:0000256" key="5">
    <source>
        <dbReference type="ARBA" id="ARBA00022475"/>
    </source>
</evidence>
<reference evidence="14" key="1">
    <citation type="submission" date="2017-08" db="EMBL/GenBank/DDBJ databases">
        <title>A dynamic microbial community with high functional redundancy inhabits the cold, oxic subseafloor aquifer.</title>
        <authorList>
            <person name="Tully B.J."/>
            <person name="Wheat C.G."/>
            <person name="Glazer B.T."/>
            <person name="Huber J.A."/>
        </authorList>
    </citation>
    <scope>NUCLEOTIDE SEQUENCE [LARGE SCALE GENOMIC DNA]</scope>
</reference>
<organism evidence="13 14">
    <name type="scientific">SAR86 cluster bacterium</name>
    <dbReference type="NCBI Taxonomy" id="2030880"/>
    <lineage>
        <taxon>Bacteria</taxon>
        <taxon>Pseudomonadati</taxon>
        <taxon>Pseudomonadota</taxon>
        <taxon>Gammaproteobacteria</taxon>
        <taxon>SAR86 cluster</taxon>
    </lineage>
</organism>
<dbReference type="NCBIfam" id="TIGR02673">
    <property type="entry name" value="FtsE"/>
    <property type="match status" value="1"/>
</dbReference>
<evidence type="ECO:0000256" key="2">
    <source>
        <dbReference type="ARBA" id="ARBA00004202"/>
    </source>
</evidence>
<comment type="caution">
    <text evidence="13">The sequence shown here is derived from an EMBL/GenBank/DDBJ whole genome shotgun (WGS) entry which is preliminary data.</text>
</comment>
<dbReference type="GO" id="GO:0016887">
    <property type="term" value="F:ATP hydrolysis activity"/>
    <property type="evidence" value="ECO:0007669"/>
    <property type="project" value="InterPro"/>
</dbReference>
<dbReference type="GO" id="GO:0051301">
    <property type="term" value="P:cell division"/>
    <property type="evidence" value="ECO:0007669"/>
    <property type="project" value="UniProtKB-UniRule"/>
</dbReference>
<evidence type="ECO:0000259" key="12">
    <source>
        <dbReference type="PROSITE" id="PS50893"/>
    </source>
</evidence>
<dbReference type="FunFam" id="3.40.50.300:FF:000056">
    <property type="entry name" value="Cell division ATP-binding protein FtsE"/>
    <property type="match status" value="1"/>
</dbReference>
<evidence type="ECO:0000256" key="11">
    <source>
        <dbReference type="RuleBase" id="RU365094"/>
    </source>
</evidence>
<evidence type="ECO:0000256" key="1">
    <source>
        <dbReference type="ARBA" id="ARBA00002579"/>
    </source>
</evidence>
<gene>
    <name evidence="11 13" type="primary">ftsE</name>
    <name evidence="13" type="ORF">COB20_10230</name>
</gene>
<dbReference type="Pfam" id="PF00005">
    <property type="entry name" value="ABC_tran"/>
    <property type="match status" value="1"/>
</dbReference>
<proteinExistence type="inferred from homology"/>
<keyword evidence="6 11" id="KW-0132">Cell division</keyword>
<keyword evidence="5 11" id="KW-1003">Cell membrane</keyword>
<keyword evidence="9 11" id="KW-0472">Membrane</keyword>
<keyword evidence="10 11" id="KW-0131">Cell cycle</keyword>
<dbReference type="PROSITE" id="PS00211">
    <property type="entry name" value="ABC_TRANSPORTER_1"/>
    <property type="match status" value="1"/>
</dbReference>
<dbReference type="EMBL" id="NVUL01000055">
    <property type="protein sequence ID" value="PCI76575.1"/>
    <property type="molecule type" value="Genomic_DNA"/>
</dbReference>
<comment type="function">
    <text evidence="1">Part of the ABC transporter FtsEX involved in cellular division. Important for assembly or stability of the septal ring.</text>
</comment>
<dbReference type="PANTHER" id="PTHR24220:SF470">
    <property type="entry name" value="CELL DIVISION ATP-BINDING PROTEIN FTSE"/>
    <property type="match status" value="1"/>
</dbReference>
<dbReference type="InterPro" id="IPR017871">
    <property type="entry name" value="ABC_transporter-like_CS"/>
</dbReference>
<dbReference type="PANTHER" id="PTHR24220">
    <property type="entry name" value="IMPORT ATP-BINDING PROTEIN"/>
    <property type="match status" value="1"/>
</dbReference>
<dbReference type="InterPro" id="IPR015854">
    <property type="entry name" value="ABC_transpr_LolD-like"/>
</dbReference>
<dbReference type="PROSITE" id="PS50893">
    <property type="entry name" value="ABC_TRANSPORTER_2"/>
    <property type="match status" value="1"/>
</dbReference>
<protein>
    <recommendedName>
        <fullName evidence="4 11">Cell division ATP-binding protein FtsE</fullName>
    </recommendedName>
</protein>
<dbReference type="SUPFAM" id="SSF52540">
    <property type="entry name" value="P-loop containing nucleoside triphosphate hydrolases"/>
    <property type="match status" value="1"/>
</dbReference>
<dbReference type="InterPro" id="IPR005286">
    <property type="entry name" value="Cell_div_FtsE"/>
</dbReference>
<keyword evidence="8 11" id="KW-0067">ATP-binding</keyword>
<comment type="similarity">
    <text evidence="3 11">Belongs to the ABC transporter superfamily.</text>
</comment>
<evidence type="ECO:0000256" key="7">
    <source>
        <dbReference type="ARBA" id="ARBA00022741"/>
    </source>
</evidence>